<keyword evidence="3" id="KW-1185">Reference proteome</keyword>
<gene>
    <name evidence="2" type="ORF">P171DRAFT_481245</name>
</gene>
<dbReference type="AlphaFoldDB" id="A0A9P4PSI1"/>
<sequence length="177" mass="19378">MSAFANAPKQQQYLLPKGPARDGPKYRPLQLTHARDLTSSVRFLRSMRSCRDQLAVFVRTNMITSLLSARAVPLWFPAFTPLGEEMVQCVSIKSQAAMKDVLNGGHWASLSATVALKRRETETMFAYLATTWHRNHFDSNAGLVACVNSTQAPTPLPQAAGVHGCINKCVLGPLNPA</sequence>
<feature type="region of interest" description="Disordered" evidence="1">
    <location>
        <begin position="1"/>
        <end position="22"/>
    </location>
</feature>
<dbReference type="EMBL" id="MU001495">
    <property type="protein sequence ID" value="KAF2448154.1"/>
    <property type="molecule type" value="Genomic_DNA"/>
</dbReference>
<evidence type="ECO:0000313" key="2">
    <source>
        <dbReference type="EMBL" id="KAF2448154.1"/>
    </source>
</evidence>
<protein>
    <submittedName>
        <fullName evidence="2">Uncharacterized protein</fullName>
    </submittedName>
</protein>
<evidence type="ECO:0000313" key="3">
    <source>
        <dbReference type="Proteomes" id="UP000799764"/>
    </source>
</evidence>
<reference evidence="2" key="1">
    <citation type="journal article" date="2020" name="Stud. Mycol.">
        <title>101 Dothideomycetes genomes: a test case for predicting lifestyles and emergence of pathogens.</title>
        <authorList>
            <person name="Haridas S."/>
            <person name="Albert R."/>
            <person name="Binder M."/>
            <person name="Bloem J."/>
            <person name="Labutti K."/>
            <person name="Salamov A."/>
            <person name="Andreopoulos B."/>
            <person name="Baker S."/>
            <person name="Barry K."/>
            <person name="Bills G."/>
            <person name="Bluhm B."/>
            <person name="Cannon C."/>
            <person name="Castanera R."/>
            <person name="Culley D."/>
            <person name="Daum C."/>
            <person name="Ezra D."/>
            <person name="Gonzalez J."/>
            <person name="Henrissat B."/>
            <person name="Kuo A."/>
            <person name="Liang C."/>
            <person name="Lipzen A."/>
            <person name="Lutzoni F."/>
            <person name="Magnuson J."/>
            <person name="Mondo S."/>
            <person name="Nolan M."/>
            <person name="Ohm R."/>
            <person name="Pangilinan J."/>
            <person name="Park H.-J."/>
            <person name="Ramirez L."/>
            <person name="Alfaro M."/>
            <person name="Sun H."/>
            <person name="Tritt A."/>
            <person name="Yoshinaga Y."/>
            <person name="Zwiers L.-H."/>
            <person name="Turgeon B."/>
            <person name="Goodwin S."/>
            <person name="Spatafora J."/>
            <person name="Crous P."/>
            <person name="Grigoriev I."/>
        </authorList>
    </citation>
    <scope>NUCLEOTIDE SEQUENCE</scope>
    <source>
        <strain evidence="2">CBS 690.94</strain>
    </source>
</reference>
<accession>A0A9P4PSI1</accession>
<name>A0A9P4PSI1_9PLEO</name>
<proteinExistence type="predicted"/>
<evidence type="ECO:0000256" key="1">
    <source>
        <dbReference type="SAM" id="MobiDB-lite"/>
    </source>
</evidence>
<organism evidence="2 3">
    <name type="scientific">Karstenula rhodostoma CBS 690.94</name>
    <dbReference type="NCBI Taxonomy" id="1392251"/>
    <lineage>
        <taxon>Eukaryota</taxon>
        <taxon>Fungi</taxon>
        <taxon>Dikarya</taxon>
        <taxon>Ascomycota</taxon>
        <taxon>Pezizomycotina</taxon>
        <taxon>Dothideomycetes</taxon>
        <taxon>Pleosporomycetidae</taxon>
        <taxon>Pleosporales</taxon>
        <taxon>Massarineae</taxon>
        <taxon>Didymosphaeriaceae</taxon>
        <taxon>Karstenula</taxon>
    </lineage>
</organism>
<comment type="caution">
    <text evidence="2">The sequence shown here is derived from an EMBL/GenBank/DDBJ whole genome shotgun (WGS) entry which is preliminary data.</text>
</comment>
<dbReference type="Proteomes" id="UP000799764">
    <property type="component" value="Unassembled WGS sequence"/>
</dbReference>